<accession>A0ABW5Q302</accession>
<proteinExistence type="predicted"/>
<organism evidence="2 3">
    <name type="scientific">Oceanobacillus kapialis</name>
    <dbReference type="NCBI Taxonomy" id="481353"/>
    <lineage>
        <taxon>Bacteria</taxon>
        <taxon>Bacillati</taxon>
        <taxon>Bacillota</taxon>
        <taxon>Bacilli</taxon>
        <taxon>Bacillales</taxon>
        <taxon>Bacillaceae</taxon>
        <taxon>Oceanobacillus</taxon>
    </lineage>
</organism>
<name>A0ABW5Q302_9BACI</name>
<feature type="transmembrane region" description="Helical" evidence="1">
    <location>
        <begin position="31"/>
        <end position="52"/>
    </location>
</feature>
<evidence type="ECO:0000256" key="1">
    <source>
        <dbReference type="SAM" id="Phobius"/>
    </source>
</evidence>
<feature type="transmembrane region" description="Helical" evidence="1">
    <location>
        <begin position="130"/>
        <end position="148"/>
    </location>
</feature>
<feature type="transmembrane region" description="Helical" evidence="1">
    <location>
        <begin position="64"/>
        <end position="81"/>
    </location>
</feature>
<reference evidence="3" key="1">
    <citation type="journal article" date="2019" name="Int. J. Syst. Evol. Microbiol.">
        <title>The Global Catalogue of Microorganisms (GCM) 10K type strain sequencing project: providing services to taxonomists for standard genome sequencing and annotation.</title>
        <authorList>
            <consortium name="The Broad Institute Genomics Platform"/>
            <consortium name="The Broad Institute Genome Sequencing Center for Infectious Disease"/>
            <person name="Wu L."/>
            <person name="Ma J."/>
        </authorList>
    </citation>
    <scope>NUCLEOTIDE SEQUENCE [LARGE SCALE GENOMIC DNA]</scope>
    <source>
        <strain evidence="3">TISTR 1858</strain>
    </source>
</reference>
<keyword evidence="1" id="KW-0472">Membrane</keyword>
<comment type="caution">
    <text evidence="2">The sequence shown here is derived from an EMBL/GenBank/DDBJ whole genome shotgun (WGS) entry which is preliminary data.</text>
</comment>
<dbReference type="Proteomes" id="UP001597451">
    <property type="component" value="Unassembled WGS sequence"/>
</dbReference>
<dbReference type="EMBL" id="JBHUMX010000041">
    <property type="protein sequence ID" value="MFD2629953.1"/>
    <property type="molecule type" value="Genomic_DNA"/>
</dbReference>
<feature type="transmembrane region" description="Helical" evidence="1">
    <location>
        <begin position="180"/>
        <end position="204"/>
    </location>
</feature>
<protein>
    <submittedName>
        <fullName evidence="2">Uncharacterized protein</fullName>
    </submittedName>
</protein>
<keyword evidence="3" id="KW-1185">Reference proteome</keyword>
<keyword evidence="1" id="KW-1133">Transmembrane helix</keyword>
<evidence type="ECO:0000313" key="2">
    <source>
        <dbReference type="EMBL" id="MFD2629953.1"/>
    </source>
</evidence>
<keyword evidence="1" id="KW-0812">Transmembrane</keyword>
<feature type="transmembrane region" description="Helical" evidence="1">
    <location>
        <begin position="101"/>
        <end position="118"/>
    </location>
</feature>
<sequence length="209" mass="23899">MLCRIYMTMGKFYLEKGVNVLEGLLIGLPDMLIFIILYGSLALGVFITVKLVKGFITTKQINNRMLLIALVFNVLNFYLIYDLMTTPPEITSGNGNPFIPNILISFFLFISFCVVFSLKVMNILVMKKVWLSLLFIVAAIAISWYSVISQLDFVFAIKEALYYPIGSWLSWWKSIHLNSLYFNSYTFLLGISVSCLFAGVFVLVRKRFV</sequence>
<gene>
    <name evidence="2" type="ORF">ACFSUN_14290</name>
</gene>
<evidence type="ECO:0000313" key="3">
    <source>
        <dbReference type="Proteomes" id="UP001597451"/>
    </source>
</evidence>
<dbReference type="RefSeq" id="WP_379562738.1">
    <property type="nucleotide sequence ID" value="NZ_CP085256.1"/>
</dbReference>